<feature type="transmembrane region" description="Helical" evidence="2">
    <location>
        <begin position="50"/>
        <end position="70"/>
    </location>
</feature>
<protein>
    <submittedName>
        <fullName evidence="3">Uncharacterized protein</fullName>
    </submittedName>
</protein>
<accession>A0AAU8DN90</accession>
<keyword evidence="2" id="KW-0812">Transmembrane</keyword>
<name>A0AAU8DN90_9ACTN</name>
<keyword evidence="2" id="KW-1133">Transmembrane helix</keyword>
<evidence type="ECO:0000256" key="2">
    <source>
        <dbReference type="SAM" id="Phobius"/>
    </source>
</evidence>
<sequence length="294" mass="30106">MTHDELLNDLASTEDRVRAALAAEARSVDAADLRDRTVPSQTPRHSRRTMLVAAASVVLVLGGAVTVLSLNGHGGSGLSDPGGSAAPLSPTSSTSPSVVTVAGLPISAASCAYGDFKSYADEAVQRGNALVTGTLRPTGTTSTDEDGDLGWQSSQVEITIDSVLAGRVNKTTMTGWVASGVVFLNPPPAPSSGAESVPPDSGPAVPALGWEGSQGWATDGAFLGMIYQDRGDRIIVNPIPLIGDRVVVGLGCWGGAGLPATHERVELVLSAIPPVTISAPVDLVKVQDIRDSLR</sequence>
<keyword evidence="2" id="KW-0472">Membrane</keyword>
<reference evidence="3" key="1">
    <citation type="submission" date="2024-05" db="EMBL/GenBank/DDBJ databases">
        <authorList>
            <person name="Cai S.Y."/>
            <person name="Jin L.M."/>
            <person name="Li H.R."/>
        </authorList>
    </citation>
    <scope>NUCLEOTIDE SEQUENCE</scope>
    <source>
        <strain evidence="3">A5-74</strain>
    </source>
</reference>
<dbReference type="EMBL" id="CP159218">
    <property type="protein sequence ID" value="XCG63449.1"/>
    <property type="molecule type" value="Genomic_DNA"/>
</dbReference>
<gene>
    <name evidence="3" type="ORF">ABLG96_20010</name>
</gene>
<dbReference type="AlphaFoldDB" id="A0AAU8DN90"/>
<dbReference type="RefSeq" id="WP_353649064.1">
    <property type="nucleotide sequence ID" value="NZ_CP159218.1"/>
</dbReference>
<proteinExistence type="predicted"/>
<evidence type="ECO:0000313" key="3">
    <source>
        <dbReference type="EMBL" id="XCG63449.1"/>
    </source>
</evidence>
<feature type="compositionally biased region" description="Low complexity" evidence="1">
    <location>
        <begin position="78"/>
        <end position="95"/>
    </location>
</feature>
<evidence type="ECO:0000256" key="1">
    <source>
        <dbReference type="SAM" id="MobiDB-lite"/>
    </source>
</evidence>
<feature type="region of interest" description="Disordered" evidence="1">
    <location>
        <begin position="76"/>
        <end position="95"/>
    </location>
</feature>
<organism evidence="3">
    <name type="scientific">Nakamurella sp. A5-74</name>
    <dbReference type="NCBI Taxonomy" id="3158264"/>
    <lineage>
        <taxon>Bacteria</taxon>
        <taxon>Bacillati</taxon>
        <taxon>Actinomycetota</taxon>
        <taxon>Actinomycetes</taxon>
        <taxon>Nakamurellales</taxon>
        <taxon>Nakamurellaceae</taxon>
        <taxon>Nakamurella</taxon>
    </lineage>
</organism>